<gene>
    <name evidence="2" type="ORF">MC7420_2687</name>
</gene>
<dbReference type="PANTHER" id="PTHR34107:SF5">
    <property type="entry name" value="SLL1355 PROTEIN"/>
    <property type="match status" value="1"/>
</dbReference>
<proteinExistence type="predicted"/>
<dbReference type="InterPro" id="IPR008538">
    <property type="entry name" value="Uma2"/>
</dbReference>
<name>B4VYG8_9CYAN</name>
<evidence type="ECO:0000313" key="2">
    <source>
        <dbReference type="EMBL" id="EDX73069.1"/>
    </source>
</evidence>
<evidence type="ECO:0000259" key="1">
    <source>
        <dbReference type="Pfam" id="PF05685"/>
    </source>
</evidence>
<dbReference type="CDD" id="cd06260">
    <property type="entry name" value="DUF820-like"/>
    <property type="match status" value="1"/>
</dbReference>
<dbReference type="Gene3D" id="3.90.1570.10">
    <property type="entry name" value="tt1808, chain A"/>
    <property type="match status" value="1"/>
</dbReference>
<dbReference type="PANTHER" id="PTHR34107">
    <property type="entry name" value="SLL0198 PROTEIN-RELATED"/>
    <property type="match status" value="1"/>
</dbReference>
<protein>
    <recommendedName>
        <fullName evidence="1">Putative restriction endonuclease domain-containing protein</fullName>
    </recommendedName>
</protein>
<dbReference type="Proteomes" id="UP000003835">
    <property type="component" value="Unassembled WGS sequence"/>
</dbReference>
<dbReference type="AlphaFoldDB" id="B4VYG8"/>
<keyword evidence="3" id="KW-1185">Reference proteome</keyword>
<organism evidence="2 3">
    <name type="scientific">Coleofasciculus chthonoplastes PCC 7420</name>
    <dbReference type="NCBI Taxonomy" id="118168"/>
    <lineage>
        <taxon>Bacteria</taxon>
        <taxon>Bacillati</taxon>
        <taxon>Cyanobacteriota</taxon>
        <taxon>Cyanophyceae</taxon>
        <taxon>Coleofasciculales</taxon>
        <taxon>Coleofasciculaceae</taxon>
        <taxon>Coleofasciculus</taxon>
    </lineage>
</organism>
<dbReference type="SUPFAM" id="SSF52980">
    <property type="entry name" value="Restriction endonuclease-like"/>
    <property type="match status" value="1"/>
</dbReference>
<dbReference type="eggNOG" id="COG4636">
    <property type="taxonomic scope" value="Bacteria"/>
</dbReference>
<dbReference type="STRING" id="118168.MC7420_2687"/>
<dbReference type="EMBL" id="DS989860">
    <property type="protein sequence ID" value="EDX73069.1"/>
    <property type="molecule type" value="Genomic_DNA"/>
</dbReference>
<accession>B4VYG8</accession>
<feature type="domain" description="Putative restriction endonuclease" evidence="1">
    <location>
        <begin position="38"/>
        <end position="177"/>
    </location>
</feature>
<dbReference type="Pfam" id="PF05685">
    <property type="entry name" value="Uma2"/>
    <property type="match status" value="1"/>
</dbReference>
<dbReference type="InterPro" id="IPR012296">
    <property type="entry name" value="Nuclease_put_TT1808"/>
</dbReference>
<sequence length="205" mass="23048">MQVNQPPTLTVPCSLFPRLTTRLIQPTLMSSILTTPLTEFLSQPNIESSPAWELINGCAIQKPMPTLFHSRLQRNLVNYINRHTDRFEAVQELRCLVPPYSPVPDISIIRIDRLSEEDGPFDGAPDWLIEIRSPDQSTLDLQKKILHCLSNGTQLAWLIDPGSEQVWVWQGDNLPTICSGSEALPILGNLPQLTVDAVMAMTRRL</sequence>
<dbReference type="HOGENOM" id="CLU_107036_0_0_3"/>
<evidence type="ECO:0000313" key="3">
    <source>
        <dbReference type="Proteomes" id="UP000003835"/>
    </source>
</evidence>
<reference evidence="2 3" key="1">
    <citation type="submission" date="2008-07" db="EMBL/GenBank/DDBJ databases">
        <authorList>
            <person name="Tandeau de Marsac N."/>
            <person name="Ferriera S."/>
            <person name="Johnson J."/>
            <person name="Kravitz S."/>
            <person name="Beeson K."/>
            <person name="Sutton G."/>
            <person name="Rogers Y.-H."/>
            <person name="Friedman R."/>
            <person name="Frazier M."/>
            <person name="Venter J.C."/>
        </authorList>
    </citation>
    <scope>NUCLEOTIDE SEQUENCE [LARGE SCALE GENOMIC DNA]</scope>
    <source>
        <strain evidence="2 3">PCC 7420</strain>
    </source>
</reference>
<dbReference type="InterPro" id="IPR011335">
    <property type="entry name" value="Restrct_endonuc-II-like"/>
</dbReference>